<reference evidence="2 3" key="1">
    <citation type="submission" date="2020-11" db="EMBL/GenBank/DDBJ databases">
        <title>Pedobacter endophytica, an endophytic bacteria isolated form Carex pumila.</title>
        <authorList>
            <person name="Peng Y."/>
            <person name="Jiang L."/>
            <person name="Lee J."/>
        </authorList>
    </citation>
    <scope>NUCLEOTIDE SEQUENCE [LARGE SCALE GENOMIC DNA]</scope>
    <source>
        <strain evidence="2 3">JBR3-12</strain>
    </source>
</reference>
<dbReference type="SUPFAM" id="SSF54593">
    <property type="entry name" value="Glyoxalase/Bleomycin resistance protein/Dihydroxybiphenyl dioxygenase"/>
    <property type="match status" value="1"/>
</dbReference>
<protein>
    <submittedName>
        <fullName evidence="2">VOC family protein</fullName>
    </submittedName>
</protein>
<evidence type="ECO:0000313" key="2">
    <source>
        <dbReference type="EMBL" id="QPH41793.1"/>
    </source>
</evidence>
<dbReference type="EMBL" id="CP064939">
    <property type="protein sequence ID" value="QPH41793.1"/>
    <property type="molecule type" value="Genomic_DNA"/>
</dbReference>
<evidence type="ECO:0000259" key="1">
    <source>
        <dbReference type="PROSITE" id="PS51819"/>
    </source>
</evidence>
<dbReference type="Gene3D" id="3.10.180.10">
    <property type="entry name" value="2,3-Dihydroxybiphenyl 1,2-Dioxygenase, domain 1"/>
    <property type="match status" value="1"/>
</dbReference>
<dbReference type="AlphaFoldDB" id="A0A7S9Q0N8"/>
<dbReference type="InterPro" id="IPR029068">
    <property type="entry name" value="Glyas_Bleomycin-R_OHBP_Dase"/>
</dbReference>
<name>A0A7S9Q0N8_9SPHI</name>
<dbReference type="Pfam" id="PF00903">
    <property type="entry name" value="Glyoxalase"/>
    <property type="match status" value="1"/>
</dbReference>
<feature type="domain" description="VOC" evidence="1">
    <location>
        <begin position="5"/>
        <end position="126"/>
    </location>
</feature>
<dbReference type="InterPro" id="IPR004360">
    <property type="entry name" value="Glyas_Fos-R_dOase_dom"/>
</dbReference>
<dbReference type="Proteomes" id="UP000594759">
    <property type="component" value="Chromosome"/>
</dbReference>
<proteinExistence type="predicted"/>
<dbReference type="KEGG" id="pex:IZT61_05940"/>
<organism evidence="2 3">
    <name type="scientific">Pedobacter endophyticus</name>
    <dbReference type="NCBI Taxonomy" id="2789740"/>
    <lineage>
        <taxon>Bacteria</taxon>
        <taxon>Pseudomonadati</taxon>
        <taxon>Bacteroidota</taxon>
        <taxon>Sphingobacteriia</taxon>
        <taxon>Sphingobacteriales</taxon>
        <taxon>Sphingobacteriaceae</taxon>
        <taxon>Pedobacter</taxon>
    </lineage>
</organism>
<dbReference type="InterPro" id="IPR037523">
    <property type="entry name" value="VOC_core"/>
</dbReference>
<accession>A0A7S9Q0N8</accession>
<sequence length="126" mass="14077">MLQNSKVFSSYSVDDIAKAKTFYGDILGLKPVLNEMGIIELHFGDGGNVIMYPKDNHQPASFTVLNFRVNDVEAAVDELTKKGVVFQKYDHEHLRTDEKGISRDNGGPTIAWFKDPAGNFLSLIEE</sequence>
<gene>
    <name evidence="2" type="ORF">IZT61_05940</name>
</gene>
<keyword evidence="3" id="KW-1185">Reference proteome</keyword>
<evidence type="ECO:0000313" key="3">
    <source>
        <dbReference type="Proteomes" id="UP000594759"/>
    </source>
</evidence>
<dbReference type="PROSITE" id="PS51819">
    <property type="entry name" value="VOC"/>
    <property type="match status" value="1"/>
</dbReference>